<accession>A0A6I5NJT9</accession>
<dbReference type="RefSeq" id="WP_163226738.1">
    <property type="nucleotide sequence ID" value="NZ_VYSG01000001.1"/>
</dbReference>
<dbReference type="AlphaFoldDB" id="A0A6I5NJT9"/>
<dbReference type="PANTHER" id="PTHR10000:SF8">
    <property type="entry name" value="HAD SUPERFAMILY HYDROLASE-LIKE, TYPE 3"/>
    <property type="match status" value="1"/>
</dbReference>
<evidence type="ECO:0000313" key="2">
    <source>
        <dbReference type="Proteomes" id="UP000469292"/>
    </source>
</evidence>
<dbReference type="Proteomes" id="UP000469292">
    <property type="component" value="Unassembled WGS sequence"/>
</dbReference>
<protein>
    <submittedName>
        <fullName evidence="1">HAD hydrolase family protein</fullName>
    </submittedName>
</protein>
<dbReference type="SUPFAM" id="SSF56784">
    <property type="entry name" value="HAD-like"/>
    <property type="match status" value="1"/>
</dbReference>
<name>A0A6I5NJT9_9BIFI</name>
<dbReference type="InterPro" id="IPR023214">
    <property type="entry name" value="HAD_sf"/>
</dbReference>
<dbReference type="GO" id="GO:0005829">
    <property type="term" value="C:cytosol"/>
    <property type="evidence" value="ECO:0007669"/>
    <property type="project" value="TreeGrafter"/>
</dbReference>
<evidence type="ECO:0000313" key="1">
    <source>
        <dbReference type="EMBL" id="NEG69132.1"/>
    </source>
</evidence>
<dbReference type="InterPro" id="IPR036412">
    <property type="entry name" value="HAD-like_sf"/>
</dbReference>
<dbReference type="GO" id="GO:0016791">
    <property type="term" value="F:phosphatase activity"/>
    <property type="evidence" value="ECO:0007669"/>
    <property type="project" value="TreeGrafter"/>
</dbReference>
<dbReference type="Gene3D" id="3.30.1240.10">
    <property type="match status" value="1"/>
</dbReference>
<dbReference type="GO" id="GO:0000287">
    <property type="term" value="F:magnesium ion binding"/>
    <property type="evidence" value="ECO:0007669"/>
    <property type="project" value="TreeGrafter"/>
</dbReference>
<keyword evidence="2" id="KW-1185">Reference proteome</keyword>
<organism evidence="1 2">
    <name type="scientific">Bifidobacterium choloepi</name>
    <dbReference type="NCBI Taxonomy" id="2614131"/>
    <lineage>
        <taxon>Bacteria</taxon>
        <taxon>Bacillati</taxon>
        <taxon>Actinomycetota</taxon>
        <taxon>Actinomycetes</taxon>
        <taxon>Bifidobacteriales</taxon>
        <taxon>Bifidobacteriaceae</taxon>
        <taxon>Bifidobacterium</taxon>
    </lineage>
</organism>
<sequence>MTVVPDSPLVFADLDGTLLHDAEVFEDRFLSNKSIEAVDRLHDKKVPFVVATARPVSTGLEFARKLRADAVIYLNGALIDWDPAHSTFETLTGQKKPTSDLGERAMTVIGFSSKRACELCLDLLSAVPDLHLAIVMSDVRYANFNIGKIWATQTWTPTDFRDVPAGTADKVIAFPTPEQARQLAGLIPSDFDVHISEGWMWMIMNPLANKEHATELIADRWNVDIANAVSFGDDLIDINMMKLTGTGVAVANANPEVLKIADDICPANDEDGVATWLSENML</sequence>
<proteinExistence type="predicted"/>
<comment type="caution">
    <text evidence="1">The sequence shown here is derived from an EMBL/GenBank/DDBJ whole genome shotgun (WGS) entry which is preliminary data.</text>
</comment>
<keyword evidence="1" id="KW-0378">Hydrolase</keyword>
<reference evidence="1 2" key="1">
    <citation type="submission" date="2019-09" db="EMBL/GenBank/DDBJ databases">
        <title>Phylogenetic characterization of a novel taxon of the genus Bifidobacterium: Bifidobacterium choloepi sp. nov.</title>
        <authorList>
            <person name="Modesto M."/>
            <person name="Satti M."/>
        </authorList>
    </citation>
    <scope>NUCLEOTIDE SEQUENCE [LARGE SCALE GENOMIC DNA]</scope>
    <source>
        <strain evidence="1 2">BRDM6</strain>
    </source>
</reference>
<dbReference type="PANTHER" id="PTHR10000">
    <property type="entry name" value="PHOSPHOSERINE PHOSPHATASE"/>
    <property type="match status" value="1"/>
</dbReference>
<dbReference type="EMBL" id="VYSG01000001">
    <property type="protein sequence ID" value="NEG69132.1"/>
    <property type="molecule type" value="Genomic_DNA"/>
</dbReference>
<gene>
    <name evidence="1" type="ORF">F6S87_00515</name>
</gene>
<dbReference type="Gene3D" id="3.40.50.1000">
    <property type="entry name" value="HAD superfamily/HAD-like"/>
    <property type="match status" value="1"/>
</dbReference>
<dbReference type="Pfam" id="PF08282">
    <property type="entry name" value="Hydrolase_3"/>
    <property type="match status" value="1"/>
</dbReference>